<name>A0A512HNL8_9HYPH</name>
<dbReference type="EMBL" id="BJZP01000029">
    <property type="protein sequence ID" value="GEO87041.1"/>
    <property type="molecule type" value="Genomic_DNA"/>
</dbReference>
<accession>A0A512HNL8</accession>
<comment type="caution">
    <text evidence="1">The sequence shown here is derived from an EMBL/GenBank/DDBJ whole genome shotgun (WGS) entry which is preliminary data.</text>
</comment>
<gene>
    <name evidence="1" type="ORF">RNA01_39730</name>
</gene>
<evidence type="ECO:0000313" key="2">
    <source>
        <dbReference type="Proteomes" id="UP000321717"/>
    </source>
</evidence>
<keyword evidence="2" id="KW-1185">Reference proteome</keyword>
<dbReference type="Proteomes" id="UP000321717">
    <property type="component" value="Unassembled WGS sequence"/>
</dbReference>
<reference evidence="1 2" key="1">
    <citation type="submission" date="2019-07" db="EMBL/GenBank/DDBJ databases">
        <title>Whole genome shotgun sequence of Rhizobium naphthalenivorans NBRC 107585.</title>
        <authorList>
            <person name="Hosoyama A."/>
            <person name="Uohara A."/>
            <person name="Ohji S."/>
            <person name="Ichikawa N."/>
        </authorList>
    </citation>
    <scope>NUCLEOTIDE SEQUENCE [LARGE SCALE GENOMIC DNA]</scope>
    <source>
        <strain evidence="1 2">NBRC 107585</strain>
    </source>
</reference>
<proteinExistence type="predicted"/>
<protein>
    <submittedName>
        <fullName evidence="1">Uncharacterized protein</fullName>
    </submittedName>
</protein>
<organism evidence="1 2">
    <name type="scientific">Ciceribacter naphthalenivorans</name>
    <dbReference type="NCBI Taxonomy" id="1118451"/>
    <lineage>
        <taxon>Bacteria</taxon>
        <taxon>Pseudomonadati</taxon>
        <taxon>Pseudomonadota</taxon>
        <taxon>Alphaproteobacteria</taxon>
        <taxon>Hyphomicrobiales</taxon>
        <taxon>Rhizobiaceae</taxon>
        <taxon>Ciceribacter</taxon>
    </lineage>
</organism>
<evidence type="ECO:0000313" key="1">
    <source>
        <dbReference type="EMBL" id="GEO87041.1"/>
    </source>
</evidence>
<dbReference type="AlphaFoldDB" id="A0A512HNL8"/>
<sequence length="55" mass="6099">MGSGIEYLRKISIFIVRILPEIISPHGHGKREEGIDFNHRSATLSARMLKGGDHG</sequence>